<proteinExistence type="predicted"/>
<dbReference type="OrthoDB" id="7595944at2"/>
<comment type="caution">
    <text evidence="1">The sequence shown here is derived from an EMBL/GenBank/DDBJ whole genome shotgun (WGS) entry which is preliminary data.</text>
</comment>
<dbReference type="PATRIC" id="fig|1305737.6.peg.1492"/>
<evidence type="ECO:0000313" key="1">
    <source>
        <dbReference type="EMBL" id="KPQ18992.1"/>
    </source>
</evidence>
<dbReference type="EMBL" id="LJXT01000017">
    <property type="protein sequence ID" value="KPQ18992.1"/>
    <property type="molecule type" value="Genomic_DNA"/>
</dbReference>
<dbReference type="STRING" id="1305737.GCA_000526355_03579"/>
<protein>
    <submittedName>
        <fullName evidence="1">Uncharacterized protein</fullName>
    </submittedName>
</protein>
<gene>
    <name evidence="1" type="ORF">HLUCCX10_04215</name>
</gene>
<dbReference type="eggNOG" id="ENOG502Z95Q">
    <property type="taxonomic scope" value="Bacteria"/>
</dbReference>
<dbReference type="Proteomes" id="UP000050421">
    <property type="component" value="Unassembled WGS sequence"/>
</dbReference>
<evidence type="ECO:0000313" key="2">
    <source>
        <dbReference type="Proteomes" id="UP000050421"/>
    </source>
</evidence>
<reference evidence="1 2" key="1">
    <citation type="submission" date="2015-09" db="EMBL/GenBank/DDBJ databases">
        <title>Identification and resolution of microdiversity through metagenomic sequencing of parallel consortia.</title>
        <authorList>
            <person name="Nelson W.C."/>
            <person name="Romine M.F."/>
            <person name="Lindemann S.R."/>
        </authorList>
    </citation>
    <scope>NUCLEOTIDE SEQUENCE [LARGE SCALE GENOMIC DNA]</scope>
    <source>
        <strain evidence="1">HL-49</strain>
    </source>
</reference>
<dbReference type="AlphaFoldDB" id="A0A0P7XPZ6"/>
<sequence>MPREKILLTVTTYPLPSKSYDELVCTAGVREDGTWVRIYPMPLSVLRGWKTTGKTKQTKYTWIELDLEKRTDDFRPESHSPKDYGFKDLVIGETLDTKNNWEARKTFCLQSVYTNLTQLIEDSQAPKNISLATFKPSKIKRLVIEKDEEDWKPVWVALQSQMDLFSEPKEDAKKIFPKVPWKFKYEFVDDEGRTSTLMIEDWEIGQLYWNCLRDAEGDSEKALQKVREKYETVFLSKKEIYFFLGTTREWHTRRAKNPFVIIGVFYPMLPPKPEATPLFG</sequence>
<accession>A0A0P7XPZ6</accession>
<name>A0A0P7XPZ6_9BACT</name>
<organism evidence="1 2">
    <name type="scientific">Algoriphagus marincola HL-49</name>
    <dbReference type="NCBI Taxonomy" id="1305737"/>
    <lineage>
        <taxon>Bacteria</taxon>
        <taxon>Pseudomonadati</taxon>
        <taxon>Bacteroidota</taxon>
        <taxon>Cytophagia</taxon>
        <taxon>Cytophagales</taxon>
        <taxon>Cyclobacteriaceae</taxon>
        <taxon>Algoriphagus</taxon>
    </lineage>
</organism>